<feature type="transmembrane region" description="Helical" evidence="5">
    <location>
        <begin position="161"/>
        <end position="179"/>
    </location>
</feature>
<feature type="transmembrane region" description="Helical" evidence="5">
    <location>
        <begin position="42"/>
        <end position="60"/>
    </location>
</feature>
<keyword evidence="2 5" id="KW-0812">Transmembrane</keyword>
<keyword evidence="4 5" id="KW-0472">Membrane</keyword>
<evidence type="ECO:0000256" key="2">
    <source>
        <dbReference type="ARBA" id="ARBA00022692"/>
    </source>
</evidence>
<dbReference type="GeneID" id="74913094"/>
<sequence>MWHALAKSKWFDLVGVAIVVVTSIASGYLTENLADVTHWGGWTIFVPFGMISIVNSILSIYSTRLTGRMNNLGNIIGLINVVLSAFIDYVLGNKAAVVTYPVTFIIYTFAINKWMKTKKYQASRPFTGVKKWLVMTGILLGSFLFSFAANLVGWPSGSTHLLFWIVVIAFDLSLSANILNAMKLTVQWKYWFIYNLIQFLKAVVQGNFANVGKYIYYIINSIAALDFWEKPVLKTPKTE</sequence>
<organism evidence="6 7">
    <name type="scientific">Fructilactobacillus fructivorans</name>
    <dbReference type="NCBI Taxonomy" id="1614"/>
    <lineage>
        <taxon>Bacteria</taxon>
        <taxon>Bacillati</taxon>
        <taxon>Bacillota</taxon>
        <taxon>Bacilli</taxon>
        <taxon>Lactobacillales</taxon>
        <taxon>Lactobacillaceae</taxon>
        <taxon>Fructilactobacillus</taxon>
    </lineage>
</organism>
<protein>
    <recommendedName>
        <fullName evidence="8">Nicotinamide mononucleotide transporter</fullName>
    </recommendedName>
</protein>
<proteinExistence type="predicted"/>
<dbReference type="PATRIC" id="fig|1614.7.peg.398"/>
<comment type="caution">
    <text evidence="6">The sequence shown here is derived from an EMBL/GenBank/DDBJ whole genome shotgun (WGS) entry which is preliminary data.</text>
</comment>
<feature type="transmembrane region" description="Helical" evidence="5">
    <location>
        <begin position="95"/>
        <end position="111"/>
    </location>
</feature>
<evidence type="ECO:0000256" key="4">
    <source>
        <dbReference type="ARBA" id="ARBA00023136"/>
    </source>
</evidence>
<feature type="transmembrane region" description="Helical" evidence="5">
    <location>
        <begin position="72"/>
        <end position="89"/>
    </location>
</feature>
<keyword evidence="3 5" id="KW-1133">Transmembrane helix</keyword>
<evidence type="ECO:0000256" key="5">
    <source>
        <dbReference type="SAM" id="Phobius"/>
    </source>
</evidence>
<evidence type="ECO:0000256" key="3">
    <source>
        <dbReference type="ARBA" id="ARBA00022989"/>
    </source>
</evidence>
<reference evidence="6 7" key="1">
    <citation type="submission" date="2014-06" db="EMBL/GenBank/DDBJ databases">
        <title>Functional and comparative genomic analyses of the Drosophila gut microbiota identify candidate symbiosis factors.</title>
        <authorList>
            <person name="Newell P.D."/>
            <person name="Chaston J.M."/>
            <person name="Douglas A.E."/>
        </authorList>
    </citation>
    <scope>NUCLEOTIDE SEQUENCE [LARGE SCALE GENOMIC DNA]</scope>
    <source>
        <strain evidence="6 7">DmCS_002</strain>
    </source>
</reference>
<dbReference type="EMBL" id="JOJZ01000009">
    <property type="protein sequence ID" value="KID42479.1"/>
    <property type="molecule type" value="Genomic_DNA"/>
</dbReference>
<gene>
    <name evidence="6" type="ORF">LfDm3_0408</name>
</gene>
<dbReference type="OrthoDB" id="5195560at2"/>
<evidence type="ECO:0008006" key="8">
    <source>
        <dbReference type="Google" id="ProtNLM"/>
    </source>
</evidence>
<keyword evidence="7" id="KW-1185">Reference proteome</keyword>
<evidence type="ECO:0000256" key="1">
    <source>
        <dbReference type="ARBA" id="ARBA00004141"/>
    </source>
</evidence>
<dbReference type="InterPro" id="IPR006419">
    <property type="entry name" value="NMN_transpt_PnuC"/>
</dbReference>
<dbReference type="AlphaFoldDB" id="A0A0C1M7N1"/>
<dbReference type="RefSeq" id="WP_039143641.1">
    <property type="nucleotide sequence ID" value="NZ_JOJZ01000009.1"/>
</dbReference>
<comment type="subcellular location">
    <subcellularLocation>
        <location evidence="1">Membrane</location>
        <topology evidence="1">Multi-pass membrane protein</topology>
    </subcellularLocation>
</comment>
<evidence type="ECO:0000313" key="6">
    <source>
        <dbReference type="EMBL" id="KID42479.1"/>
    </source>
</evidence>
<dbReference type="GO" id="GO:0016020">
    <property type="term" value="C:membrane"/>
    <property type="evidence" value="ECO:0007669"/>
    <property type="project" value="UniProtKB-SubCell"/>
</dbReference>
<feature type="transmembrane region" description="Helical" evidence="5">
    <location>
        <begin position="132"/>
        <end position="155"/>
    </location>
</feature>
<accession>A0A0C1M7N1</accession>
<evidence type="ECO:0000313" key="7">
    <source>
        <dbReference type="Proteomes" id="UP000031397"/>
    </source>
</evidence>
<dbReference type="Proteomes" id="UP000031397">
    <property type="component" value="Unassembled WGS sequence"/>
</dbReference>
<dbReference type="Pfam" id="PF04973">
    <property type="entry name" value="NMN_transporter"/>
    <property type="match status" value="1"/>
</dbReference>
<feature type="transmembrane region" description="Helical" evidence="5">
    <location>
        <begin position="12"/>
        <end position="30"/>
    </location>
</feature>
<name>A0A0C1M7N1_9LACO</name>
<dbReference type="GO" id="GO:0034257">
    <property type="term" value="F:nicotinamide riboside transmembrane transporter activity"/>
    <property type="evidence" value="ECO:0007669"/>
    <property type="project" value="InterPro"/>
</dbReference>